<proteinExistence type="predicted"/>
<organism evidence="2 3">
    <name type="scientific">Actinokineospora auranticolor</name>
    <dbReference type="NCBI Taxonomy" id="155976"/>
    <lineage>
        <taxon>Bacteria</taxon>
        <taxon>Bacillati</taxon>
        <taxon>Actinomycetota</taxon>
        <taxon>Actinomycetes</taxon>
        <taxon>Pseudonocardiales</taxon>
        <taxon>Pseudonocardiaceae</taxon>
        <taxon>Actinokineospora</taxon>
    </lineage>
</organism>
<dbReference type="EMBL" id="PTIX01000019">
    <property type="protein sequence ID" value="PPK64485.1"/>
    <property type="molecule type" value="Genomic_DNA"/>
</dbReference>
<evidence type="ECO:0000313" key="3">
    <source>
        <dbReference type="Proteomes" id="UP000239203"/>
    </source>
</evidence>
<gene>
    <name evidence="2" type="ORF">CLV40_11949</name>
</gene>
<protein>
    <submittedName>
        <fullName evidence="2">Uncharacterized protein DUF397</fullName>
    </submittedName>
</protein>
<keyword evidence="3" id="KW-1185">Reference proteome</keyword>
<dbReference type="OrthoDB" id="3430276at2"/>
<evidence type="ECO:0000259" key="1">
    <source>
        <dbReference type="Pfam" id="PF04149"/>
    </source>
</evidence>
<comment type="caution">
    <text evidence="2">The sequence shown here is derived from an EMBL/GenBank/DDBJ whole genome shotgun (WGS) entry which is preliminary data.</text>
</comment>
<dbReference type="Pfam" id="PF04149">
    <property type="entry name" value="DUF397"/>
    <property type="match status" value="1"/>
</dbReference>
<dbReference type="AlphaFoldDB" id="A0A2S6GH05"/>
<name>A0A2S6GH05_9PSEU</name>
<feature type="domain" description="DUF397" evidence="1">
    <location>
        <begin position="9"/>
        <end position="56"/>
    </location>
</feature>
<dbReference type="RefSeq" id="WP_104481863.1">
    <property type="nucleotide sequence ID" value="NZ_CP154825.1"/>
</dbReference>
<reference evidence="2 3" key="1">
    <citation type="submission" date="2018-02" db="EMBL/GenBank/DDBJ databases">
        <title>Genomic Encyclopedia of Archaeal and Bacterial Type Strains, Phase II (KMG-II): from individual species to whole genera.</title>
        <authorList>
            <person name="Goeker M."/>
        </authorList>
    </citation>
    <scope>NUCLEOTIDE SEQUENCE [LARGE SCALE GENOMIC DNA]</scope>
    <source>
        <strain evidence="2 3">YU 961-1</strain>
    </source>
</reference>
<sequence>MTDFDLPAARWRKSSRSQAQQCVELAFGEAVRDSKNPDRVLALGGSAYRSFLADVRLDRFRTR</sequence>
<dbReference type="InterPro" id="IPR007278">
    <property type="entry name" value="DUF397"/>
</dbReference>
<dbReference type="Proteomes" id="UP000239203">
    <property type="component" value="Unassembled WGS sequence"/>
</dbReference>
<evidence type="ECO:0000313" key="2">
    <source>
        <dbReference type="EMBL" id="PPK64485.1"/>
    </source>
</evidence>
<accession>A0A2S6GH05</accession>